<comment type="caution">
    <text evidence="2">The sequence shown here is derived from an EMBL/GenBank/DDBJ whole genome shotgun (WGS) entry which is preliminary data.</text>
</comment>
<dbReference type="GO" id="GO:1990112">
    <property type="term" value="C:RQC complex"/>
    <property type="evidence" value="ECO:0007669"/>
    <property type="project" value="TreeGrafter"/>
</dbReference>
<dbReference type="PANTHER" id="PTHR15239">
    <property type="entry name" value="NUCLEAR EXPORT MEDIATOR FACTOR NEMF"/>
    <property type="match status" value="1"/>
</dbReference>
<proteinExistence type="predicted"/>
<dbReference type="Pfam" id="PF05670">
    <property type="entry name" value="NFACT-R_1"/>
    <property type="match status" value="1"/>
</dbReference>
<dbReference type="GO" id="GO:0043023">
    <property type="term" value="F:ribosomal large subunit binding"/>
    <property type="evidence" value="ECO:0007669"/>
    <property type="project" value="TreeGrafter"/>
</dbReference>
<sequence>MEPHDIVFHAEIVGAPFVLIKTEGKTAPERTINEAARLAASYSRAWKEMFSAVNVYWVNPDQVSKTPPSGQSLKKGAFMIRGTKNFVRGVPMRVAIGVKIDDKDIMVVGGPVGAIRHQTNAYVEVVQGAQKSSQLAKKIRHQLSTKVSEDLKRTVTAIPLEDIQRFIPLGRGKMK</sequence>
<dbReference type="InterPro" id="IPR051608">
    <property type="entry name" value="RQC_Subunit_NEMF"/>
</dbReference>
<gene>
    <name evidence="2" type="ORF">S06H3_33681</name>
</gene>
<dbReference type="PANTHER" id="PTHR15239:SF6">
    <property type="entry name" value="RIBOSOME QUALITY CONTROL COMPLEX SUBUNIT NEMF"/>
    <property type="match status" value="1"/>
</dbReference>
<name>X1LWX1_9ZZZZ</name>
<evidence type="ECO:0000313" key="2">
    <source>
        <dbReference type="EMBL" id="GAI23892.1"/>
    </source>
</evidence>
<evidence type="ECO:0000259" key="1">
    <source>
        <dbReference type="Pfam" id="PF05670"/>
    </source>
</evidence>
<dbReference type="AlphaFoldDB" id="X1LWX1"/>
<dbReference type="GO" id="GO:0072344">
    <property type="term" value="P:rescue of stalled ribosome"/>
    <property type="evidence" value="ECO:0007669"/>
    <property type="project" value="TreeGrafter"/>
</dbReference>
<organism evidence="2">
    <name type="scientific">marine sediment metagenome</name>
    <dbReference type="NCBI Taxonomy" id="412755"/>
    <lineage>
        <taxon>unclassified sequences</taxon>
        <taxon>metagenomes</taxon>
        <taxon>ecological metagenomes</taxon>
    </lineage>
</organism>
<reference evidence="2" key="1">
    <citation type="journal article" date="2014" name="Front. Microbiol.">
        <title>High frequency of phylogenetically diverse reductive dehalogenase-homologous genes in deep subseafloor sedimentary metagenomes.</title>
        <authorList>
            <person name="Kawai M."/>
            <person name="Futagami T."/>
            <person name="Toyoda A."/>
            <person name="Takaki Y."/>
            <person name="Nishi S."/>
            <person name="Hori S."/>
            <person name="Arai W."/>
            <person name="Tsubouchi T."/>
            <person name="Morono Y."/>
            <person name="Uchiyama I."/>
            <person name="Ito T."/>
            <person name="Fujiyama A."/>
            <person name="Inagaki F."/>
            <person name="Takami H."/>
        </authorList>
    </citation>
    <scope>NUCLEOTIDE SEQUENCE</scope>
    <source>
        <strain evidence="2">Expedition CK06-06</strain>
    </source>
</reference>
<accession>X1LWX1</accession>
<feature type="domain" description="NFACT RNA-binding" evidence="1">
    <location>
        <begin position="2"/>
        <end position="82"/>
    </location>
</feature>
<dbReference type="GO" id="GO:0000049">
    <property type="term" value="F:tRNA binding"/>
    <property type="evidence" value="ECO:0007669"/>
    <property type="project" value="TreeGrafter"/>
</dbReference>
<dbReference type="InterPro" id="IPR008532">
    <property type="entry name" value="NFACT_RNA-bd"/>
</dbReference>
<dbReference type="EMBL" id="BARV01020129">
    <property type="protein sequence ID" value="GAI23892.1"/>
    <property type="molecule type" value="Genomic_DNA"/>
</dbReference>
<protein>
    <recommendedName>
        <fullName evidence="1">NFACT RNA-binding domain-containing protein</fullName>
    </recommendedName>
</protein>